<feature type="domain" description="Treble clef zinc finger" evidence="1">
    <location>
        <begin position="394"/>
        <end position="447"/>
    </location>
</feature>
<dbReference type="Pfam" id="PF14311">
    <property type="entry name" value="DUF4379"/>
    <property type="match status" value="2"/>
</dbReference>
<reference evidence="2 3" key="1">
    <citation type="journal article" date="2019" name="Int. J. Syst. Evol. Microbiol.">
        <title>The Global Catalogue of Microorganisms (GCM) 10K type strain sequencing project: providing services to taxonomists for standard genome sequencing and annotation.</title>
        <authorList>
            <consortium name="The Broad Institute Genomics Platform"/>
            <consortium name="The Broad Institute Genome Sequencing Center for Infectious Disease"/>
            <person name="Wu L."/>
            <person name="Ma J."/>
        </authorList>
    </citation>
    <scope>NUCLEOTIDE SEQUENCE [LARGE SCALE GENOMIC DNA]</scope>
    <source>
        <strain evidence="2 3">JCM 13319</strain>
    </source>
</reference>
<dbReference type="EMBL" id="BAAALY010000006">
    <property type="protein sequence ID" value="GAA1544346.1"/>
    <property type="molecule type" value="Genomic_DNA"/>
</dbReference>
<dbReference type="InterPro" id="IPR025487">
    <property type="entry name" value="DUF4379"/>
</dbReference>
<proteinExistence type="predicted"/>
<dbReference type="Gene3D" id="3.40.960.10">
    <property type="entry name" value="VSR Endonuclease"/>
    <property type="match status" value="1"/>
</dbReference>
<sequence>MAVAQAVCQWEGCSELGAFSTRTKPTWCLEHLGSLLNRAGLKAVDDFPGKVTAYWLTECLVCGTVAHYRLDYIIEKMDSEKPCRACFWWQWNRDPLVSRATEVEDVNVVRQHAAEMGYEYLGACFSPSMSGDPHRVQCRRCGKIEARGVGNMACSCRKSGTRRAPARQPGASNLFKDSGSKFLSWWDRDLNSEKDWLTTPSKATRKIHWRCADYGHKFVSSPAGLWNCPTCIERRISEYRKETDSYADKSVADVPEILAYWADERDPATVAANSRQQFVFTCENGHKARRAPRLRGCPICRGQATKRKNIELATTDNAPPRMGAELAEQFHPNRNGKILMAALSPESGRMVWWRDPNCGFEWQDTPGARDKRERLRCPRCESILDSLAYHYPDIADEWSPSNPQTAWQVRPTGQTRGYTPELVCKSGHRWQATTASRTNGSPCPECSVAGKSKIELAYLEALSAIFPSVHSGLLIRSQKFTHARAWRPDIVIEADDGSRSVVVEYDGSYWHAEKSETDTNKSLDLIAADYNVVRLREHPLGSLPVSSDHYLELVAYGLTDDISRIVATIEDWMGKRQK</sequence>
<name>A0ABN2BN35_9MICO</name>
<feature type="domain" description="Treble clef zinc finger" evidence="1">
    <location>
        <begin position="326"/>
        <end position="381"/>
    </location>
</feature>
<evidence type="ECO:0000313" key="2">
    <source>
        <dbReference type="EMBL" id="GAA1544346.1"/>
    </source>
</evidence>
<keyword evidence="3" id="KW-1185">Reference proteome</keyword>
<comment type="caution">
    <text evidence="2">The sequence shown here is derived from an EMBL/GenBank/DDBJ whole genome shotgun (WGS) entry which is preliminary data.</text>
</comment>
<accession>A0ABN2BN35</accession>
<dbReference type="Proteomes" id="UP001501791">
    <property type="component" value="Unassembled WGS sequence"/>
</dbReference>
<evidence type="ECO:0000313" key="3">
    <source>
        <dbReference type="Proteomes" id="UP001501791"/>
    </source>
</evidence>
<dbReference type="PANTHER" id="PTHR37317">
    <property type="entry name" value="BLR8090 PROTEIN"/>
    <property type="match status" value="1"/>
</dbReference>
<evidence type="ECO:0000259" key="1">
    <source>
        <dbReference type="Pfam" id="PF14311"/>
    </source>
</evidence>
<dbReference type="PANTHER" id="PTHR37317:SF1">
    <property type="entry name" value="ZINC-RIBBON DOMAIN-CONTAINING PROTEIN-RELATED"/>
    <property type="match status" value="1"/>
</dbReference>
<gene>
    <name evidence="2" type="ORF">GCM10009691_18480</name>
</gene>
<organism evidence="2 3">
    <name type="scientific">Brevibacterium picturae</name>
    <dbReference type="NCBI Taxonomy" id="260553"/>
    <lineage>
        <taxon>Bacteria</taxon>
        <taxon>Bacillati</taxon>
        <taxon>Actinomycetota</taxon>
        <taxon>Actinomycetes</taxon>
        <taxon>Micrococcales</taxon>
        <taxon>Brevibacteriaceae</taxon>
        <taxon>Brevibacterium</taxon>
    </lineage>
</organism>
<protein>
    <submittedName>
        <fullName evidence="2">Zinc-ribbon domain-containing protein</fullName>
    </submittedName>
</protein>